<accession>A0A381Z6K1</accession>
<gene>
    <name evidence="1" type="ORF">METZ01_LOCUS137415</name>
</gene>
<organism evidence="1">
    <name type="scientific">marine metagenome</name>
    <dbReference type="NCBI Taxonomy" id="408172"/>
    <lineage>
        <taxon>unclassified sequences</taxon>
        <taxon>metagenomes</taxon>
        <taxon>ecological metagenomes</taxon>
    </lineage>
</organism>
<protein>
    <submittedName>
        <fullName evidence="1">Uncharacterized protein</fullName>
    </submittedName>
</protein>
<dbReference type="AlphaFoldDB" id="A0A381Z6K1"/>
<name>A0A381Z6K1_9ZZZZ</name>
<evidence type="ECO:0000313" key="1">
    <source>
        <dbReference type="EMBL" id="SVA84561.1"/>
    </source>
</evidence>
<dbReference type="EMBL" id="UINC01020043">
    <property type="protein sequence ID" value="SVA84561.1"/>
    <property type="molecule type" value="Genomic_DNA"/>
</dbReference>
<sequence>MAKEFLGWVHADPYAISARNPENNKGSWTVLIKKHKTENKPKKSAKPDKLDLEILYTKFKKIGE</sequence>
<reference evidence="1" key="1">
    <citation type="submission" date="2018-05" db="EMBL/GenBank/DDBJ databases">
        <authorList>
            <person name="Lanie J.A."/>
            <person name="Ng W.-L."/>
            <person name="Kazmierczak K.M."/>
            <person name="Andrzejewski T.M."/>
            <person name="Davidsen T.M."/>
            <person name="Wayne K.J."/>
            <person name="Tettelin H."/>
            <person name="Glass J.I."/>
            <person name="Rusch D."/>
            <person name="Podicherti R."/>
            <person name="Tsui H.-C.T."/>
            <person name="Winkler M.E."/>
        </authorList>
    </citation>
    <scope>NUCLEOTIDE SEQUENCE</scope>
</reference>
<proteinExistence type="predicted"/>